<keyword evidence="12" id="KW-0472">Membrane</keyword>
<dbReference type="InterPro" id="IPR050364">
    <property type="entry name" value="Cytochrome_P450_fung"/>
</dbReference>
<evidence type="ECO:0000256" key="7">
    <source>
        <dbReference type="ARBA" id="ARBA00022723"/>
    </source>
</evidence>
<name>A0A0D7A2D5_9AGAR</name>
<evidence type="ECO:0000256" key="14">
    <source>
        <dbReference type="PIRSR" id="PIRSR602401-1"/>
    </source>
</evidence>
<evidence type="ECO:0000256" key="10">
    <source>
        <dbReference type="ARBA" id="ARBA00023004"/>
    </source>
</evidence>
<gene>
    <name evidence="15" type="ORF">FISHEDRAFT_62952</name>
</gene>
<comment type="subcellular location">
    <subcellularLocation>
        <location evidence="2">Membrane</location>
        <topology evidence="2">Single-pass membrane protein</topology>
    </subcellularLocation>
</comment>
<keyword evidence="6" id="KW-0812">Transmembrane</keyword>
<dbReference type="GO" id="GO:0004497">
    <property type="term" value="F:monooxygenase activity"/>
    <property type="evidence" value="ECO:0007669"/>
    <property type="project" value="UniProtKB-KW"/>
</dbReference>
<protein>
    <submittedName>
        <fullName evidence="15">Cytochrome P450</fullName>
    </submittedName>
</protein>
<dbReference type="PANTHER" id="PTHR46300:SF2">
    <property type="entry name" value="CYTOCHROME P450 MONOOXYGENASE ALNH-RELATED"/>
    <property type="match status" value="1"/>
</dbReference>
<evidence type="ECO:0000256" key="1">
    <source>
        <dbReference type="ARBA" id="ARBA00001971"/>
    </source>
</evidence>
<sequence length="266" mass="30497">MFMKLNDGAKDIHVKDDSFVGGLVQDEKRHGLSKKESTHYAIFPQEQKRVMRKAQDELDEVVGRERLPTFEDKERLPYIRAMVKEILRRRPVGPLGVPRRATQDDWCEGYLIPKGATIIPNVWAMNRDPDLFPDFDNFRPERFLDETGQVDTAPADTHEMGHVTYGFGRRICAGYNFANQVLFIQIAMLLWAFNFDKPLDSEGKPITPVLTSIEAGIVVLPGPFDCEITPHFLDVAEVINCDVSDERHESKMWFNAIPTFRQAFVK</sequence>
<evidence type="ECO:0000256" key="8">
    <source>
        <dbReference type="ARBA" id="ARBA00022989"/>
    </source>
</evidence>
<dbReference type="GO" id="GO:0020037">
    <property type="term" value="F:heme binding"/>
    <property type="evidence" value="ECO:0007669"/>
    <property type="project" value="InterPro"/>
</dbReference>
<evidence type="ECO:0000256" key="11">
    <source>
        <dbReference type="ARBA" id="ARBA00023033"/>
    </source>
</evidence>
<dbReference type="AlphaFoldDB" id="A0A0D7A2D5"/>
<keyword evidence="16" id="KW-1185">Reference proteome</keyword>
<dbReference type="GO" id="GO:0016020">
    <property type="term" value="C:membrane"/>
    <property type="evidence" value="ECO:0007669"/>
    <property type="project" value="UniProtKB-SubCell"/>
</dbReference>
<evidence type="ECO:0000256" key="6">
    <source>
        <dbReference type="ARBA" id="ARBA00022692"/>
    </source>
</evidence>
<reference evidence="15 16" key="1">
    <citation type="journal article" date="2015" name="Fungal Genet. Biol.">
        <title>Evolution of novel wood decay mechanisms in Agaricales revealed by the genome sequences of Fistulina hepatica and Cylindrobasidium torrendii.</title>
        <authorList>
            <person name="Floudas D."/>
            <person name="Held B.W."/>
            <person name="Riley R."/>
            <person name="Nagy L.G."/>
            <person name="Koehler G."/>
            <person name="Ransdell A.S."/>
            <person name="Younus H."/>
            <person name="Chow J."/>
            <person name="Chiniquy J."/>
            <person name="Lipzen A."/>
            <person name="Tritt A."/>
            <person name="Sun H."/>
            <person name="Haridas S."/>
            <person name="LaButti K."/>
            <person name="Ohm R.A."/>
            <person name="Kues U."/>
            <person name="Blanchette R.A."/>
            <person name="Grigoriev I.V."/>
            <person name="Minto R.E."/>
            <person name="Hibbett D.S."/>
        </authorList>
    </citation>
    <scope>NUCLEOTIDE SEQUENCE [LARGE SCALE GENOMIC DNA]</scope>
    <source>
        <strain evidence="15 16">ATCC 64428</strain>
    </source>
</reference>
<dbReference type="PRINTS" id="PR00385">
    <property type="entry name" value="P450"/>
</dbReference>
<dbReference type="InterPro" id="IPR002401">
    <property type="entry name" value="Cyt_P450_E_grp-I"/>
</dbReference>
<evidence type="ECO:0000313" key="15">
    <source>
        <dbReference type="EMBL" id="KIY43101.1"/>
    </source>
</evidence>
<comment type="pathway">
    <text evidence="3">Secondary metabolite biosynthesis.</text>
</comment>
<evidence type="ECO:0000256" key="4">
    <source>
        <dbReference type="ARBA" id="ARBA00010617"/>
    </source>
</evidence>
<evidence type="ECO:0000256" key="9">
    <source>
        <dbReference type="ARBA" id="ARBA00023002"/>
    </source>
</evidence>
<dbReference type="InterPro" id="IPR001128">
    <property type="entry name" value="Cyt_P450"/>
</dbReference>
<keyword evidence="7 14" id="KW-0479">Metal-binding</keyword>
<accession>A0A0D7A2D5</accession>
<dbReference type="Proteomes" id="UP000054144">
    <property type="component" value="Unassembled WGS sequence"/>
</dbReference>
<evidence type="ECO:0000313" key="16">
    <source>
        <dbReference type="Proteomes" id="UP000054144"/>
    </source>
</evidence>
<evidence type="ECO:0000256" key="12">
    <source>
        <dbReference type="ARBA" id="ARBA00023136"/>
    </source>
</evidence>
<organism evidence="15 16">
    <name type="scientific">Fistulina hepatica ATCC 64428</name>
    <dbReference type="NCBI Taxonomy" id="1128425"/>
    <lineage>
        <taxon>Eukaryota</taxon>
        <taxon>Fungi</taxon>
        <taxon>Dikarya</taxon>
        <taxon>Basidiomycota</taxon>
        <taxon>Agaricomycotina</taxon>
        <taxon>Agaricomycetes</taxon>
        <taxon>Agaricomycetidae</taxon>
        <taxon>Agaricales</taxon>
        <taxon>Fistulinaceae</taxon>
        <taxon>Fistulina</taxon>
    </lineage>
</organism>
<keyword evidence="13" id="KW-0325">Glycoprotein</keyword>
<keyword evidence="10 14" id="KW-0408">Iron</keyword>
<evidence type="ECO:0000256" key="13">
    <source>
        <dbReference type="ARBA" id="ARBA00023180"/>
    </source>
</evidence>
<dbReference type="PANTHER" id="PTHR46300">
    <property type="entry name" value="P450, PUTATIVE (EUROFUNG)-RELATED-RELATED"/>
    <property type="match status" value="1"/>
</dbReference>
<keyword evidence="9" id="KW-0560">Oxidoreductase</keyword>
<dbReference type="OrthoDB" id="2789670at2759"/>
<keyword evidence="8" id="KW-1133">Transmembrane helix</keyword>
<feature type="binding site" description="axial binding residue" evidence="14">
    <location>
        <position position="172"/>
    </location>
    <ligand>
        <name>heme</name>
        <dbReference type="ChEBI" id="CHEBI:30413"/>
    </ligand>
    <ligandPart>
        <name>Fe</name>
        <dbReference type="ChEBI" id="CHEBI:18248"/>
    </ligandPart>
</feature>
<dbReference type="PRINTS" id="PR00463">
    <property type="entry name" value="EP450I"/>
</dbReference>
<dbReference type="EMBL" id="KN882118">
    <property type="protein sequence ID" value="KIY43101.1"/>
    <property type="molecule type" value="Genomic_DNA"/>
</dbReference>
<proteinExistence type="inferred from homology"/>
<evidence type="ECO:0000256" key="2">
    <source>
        <dbReference type="ARBA" id="ARBA00004167"/>
    </source>
</evidence>
<comment type="cofactor">
    <cofactor evidence="1 14">
        <name>heme</name>
        <dbReference type="ChEBI" id="CHEBI:30413"/>
    </cofactor>
</comment>
<dbReference type="GO" id="GO:0005506">
    <property type="term" value="F:iron ion binding"/>
    <property type="evidence" value="ECO:0007669"/>
    <property type="project" value="InterPro"/>
</dbReference>
<dbReference type="GO" id="GO:0016705">
    <property type="term" value="F:oxidoreductase activity, acting on paired donors, with incorporation or reduction of molecular oxygen"/>
    <property type="evidence" value="ECO:0007669"/>
    <property type="project" value="InterPro"/>
</dbReference>
<comment type="similarity">
    <text evidence="4">Belongs to the cytochrome P450 family.</text>
</comment>
<dbReference type="Pfam" id="PF00067">
    <property type="entry name" value="p450"/>
    <property type="match status" value="1"/>
</dbReference>
<evidence type="ECO:0000256" key="5">
    <source>
        <dbReference type="ARBA" id="ARBA00022617"/>
    </source>
</evidence>
<evidence type="ECO:0000256" key="3">
    <source>
        <dbReference type="ARBA" id="ARBA00005179"/>
    </source>
</evidence>
<dbReference type="Gene3D" id="1.10.630.10">
    <property type="entry name" value="Cytochrome P450"/>
    <property type="match status" value="1"/>
</dbReference>
<dbReference type="SUPFAM" id="SSF48264">
    <property type="entry name" value="Cytochrome P450"/>
    <property type="match status" value="1"/>
</dbReference>
<dbReference type="InterPro" id="IPR036396">
    <property type="entry name" value="Cyt_P450_sf"/>
</dbReference>
<keyword evidence="5 14" id="KW-0349">Heme</keyword>
<keyword evidence="11" id="KW-0503">Monooxygenase</keyword>